<dbReference type="PANTHER" id="PTHR13050">
    <property type="entry name" value="USE1-LIKE PROTEIN"/>
    <property type="match status" value="1"/>
</dbReference>
<feature type="compositionally biased region" description="Low complexity" evidence="10">
    <location>
        <begin position="193"/>
        <end position="205"/>
    </location>
</feature>
<dbReference type="GO" id="GO:0005484">
    <property type="term" value="F:SNAP receptor activity"/>
    <property type="evidence" value="ECO:0007669"/>
    <property type="project" value="TreeGrafter"/>
</dbReference>
<evidence type="ECO:0000256" key="10">
    <source>
        <dbReference type="SAM" id="MobiDB-lite"/>
    </source>
</evidence>
<evidence type="ECO:0000256" key="2">
    <source>
        <dbReference type="ARBA" id="ARBA00007891"/>
    </source>
</evidence>
<dbReference type="GeneID" id="34608954"/>
<dbReference type="GO" id="GO:0006890">
    <property type="term" value="P:retrograde vesicle-mediated transport, Golgi to endoplasmic reticulum"/>
    <property type="evidence" value="ECO:0007669"/>
    <property type="project" value="TreeGrafter"/>
</dbReference>
<sequence length="345" mass="37640">MTLTVFPSPDPGDSPDLALLNLSALFTRLEHNLLSPGADLSPLRRSEYQRMRVGANLEYARSLLVQVEKSLPQIKPLERRHEIQLDLNKRRQTLKSLSEVLEELSAEGQARRVNILGSITGRPGAVGIQLEDDDDDDDDEDDDGEDLLATPEGESTSEHETAEEVDESSISTHEDQHLTPSSTASLAQTPDVPATTHTLTPTPTASLRHRHQTSPPTTTATATATGTATGSADLSKLSSTEATLSAHRQEQEDLTTSLLSLASQLKASSQAFHSSLESEKSILGRAVEGLDKTTTGMQAAEKRMGMLRRMTEGKGWWGRIMLYAWIFGLWVVAILIVFVGPKLRL</sequence>
<accession>A0A1L9SS25</accession>
<feature type="compositionally biased region" description="Acidic residues" evidence="10">
    <location>
        <begin position="130"/>
        <end position="146"/>
    </location>
</feature>
<dbReference type="Proteomes" id="UP000184188">
    <property type="component" value="Unassembled WGS sequence"/>
</dbReference>
<evidence type="ECO:0008006" key="14">
    <source>
        <dbReference type="Google" id="ProtNLM"/>
    </source>
</evidence>
<evidence type="ECO:0000256" key="4">
    <source>
        <dbReference type="ARBA" id="ARBA00022692"/>
    </source>
</evidence>
<comment type="similarity">
    <text evidence="2">Belongs to the USE1 family.</text>
</comment>
<evidence type="ECO:0000256" key="8">
    <source>
        <dbReference type="ARBA" id="ARBA00022989"/>
    </source>
</evidence>
<name>A0A1L9SS25_9EURO</name>
<evidence type="ECO:0000256" key="5">
    <source>
        <dbReference type="ARBA" id="ARBA00022824"/>
    </source>
</evidence>
<keyword evidence="8 11" id="KW-1133">Transmembrane helix</keyword>
<keyword evidence="3" id="KW-0813">Transport</keyword>
<protein>
    <recommendedName>
        <fullName evidence="14">Synaptobrevin</fullName>
    </recommendedName>
</protein>
<dbReference type="PANTHER" id="PTHR13050:SF7">
    <property type="entry name" value="VESICLE TRANSPORT PROTEIN USE1"/>
    <property type="match status" value="1"/>
</dbReference>
<evidence type="ECO:0000256" key="3">
    <source>
        <dbReference type="ARBA" id="ARBA00022448"/>
    </source>
</evidence>
<comment type="subcellular location">
    <subcellularLocation>
        <location evidence="1">Endoplasmic reticulum membrane</location>
        <topology evidence="1">Single-pass type IV membrane protein</topology>
    </subcellularLocation>
</comment>
<organism evidence="12 13">
    <name type="scientific">Penicilliopsis zonata CBS 506.65</name>
    <dbReference type="NCBI Taxonomy" id="1073090"/>
    <lineage>
        <taxon>Eukaryota</taxon>
        <taxon>Fungi</taxon>
        <taxon>Dikarya</taxon>
        <taxon>Ascomycota</taxon>
        <taxon>Pezizomycotina</taxon>
        <taxon>Eurotiomycetes</taxon>
        <taxon>Eurotiomycetidae</taxon>
        <taxon>Eurotiales</taxon>
        <taxon>Aspergillaceae</taxon>
        <taxon>Penicilliopsis</taxon>
    </lineage>
</organism>
<dbReference type="EMBL" id="KV878337">
    <property type="protein sequence ID" value="OJJ49926.1"/>
    <property type="molecule type" value="Genomic_DNA"/>
</dbReference>
<dbReference type="AlphaFoldDB" id="A0A1L9SS25"/>
<evidence type="ECO:0000256" key="7">
    <source>
        <dbReference type="ARBA" id="ARBA00022927"/>
    </source>
</evidence>
<keyword evidence="5" id="KW-0256">Endoplasmic reticulum</keyword>
<dbReference type="GO" id="GO:0031201">
    <property type="term" value="C:SNARE complex"/>
    <property type="evidence" value="ECO:0007669"/>
    <property type="project" value="TreeGrafter"/>
</dbReference>
<evidence type="ECO:0000256" key="9">
    <source>
        <dbReference type="ARBA" id="ARBA00023136"/>
    </source>
</evidence>
<dbReference type="RefSeq" id="XP_022584436.1">
    <property type="nucleotide sequence ID" value="XM_022722489.1"/>
</dbReference>
<keyword evidence="6" id="KW-0931">ER-Golgi transport</keyword>
<dbReference type="VEuPathDB" id="FungiDB:ASPZODRAFT_13035"/>
<evidence type="ECO:0000256" key="11">
    <source>
        <dbReference type="SAM" id="Phobius"/>
    </source>
</evidence>
<keyword evidence="13" id="KW-1185">Reference proteome</keyword>
<feature type="transmembrane region" description="Helical" evidence="11">
    <location>
        <begin position="316"/>
        <end position="339"/>
    </location>
</feature>
<feature type="compositionally biased region" description="Low complexity" evidence="10">
    <location>
        <begin position="213"/>
        <end position="232"/>
    </location>
</feature>
<keyword evidence="7" id="KW-0653">Protein transport</keyword>
<dbReference type="GO" id="GO:0015031">
    <property type="term" value="P:protein transport"/>
    <property type="evidence" value="ECO:0007669"/>
    <property type="project" value="UniProtKB-KW"/>
</dbReference>
<dbReference type="Pfam" id="PF09753">
    <property type="entry name" value="Use1"/>
    <property type="match status" value="1"/>
</dbReference>
<evidence type="ECO:0000256" key="6">
    <source>
        <dbReference type="ARBA" id="ARBA00022892"/>
    </source>
</evidence>
<evidence type="ECO:0000313" key="12">
    <source>
        <dbReference type="EMBL" id="OJJ49926.1"/>
    </source>
</evidence>
<dbReference type="STRING" id="1073090.A0A1L9SS25"/>
<feature type="region of interest" description="Disordered" evidence="10">
    <location>
        <begin position="122"/>
        <end position="249"/>
    </location>
</feature>
<feature type="compositionally biased region" description="Polar residues" evidence="10">
    <location>
        <begin position="178"/>
        <end position="188"/>
    </location>
</feature>
<reference evidence="13" key="1">
    <citation type="journal article" date="2017" name="Genome Biol.">
        <title>Comparative genomics reveals high biological diversity and specific adaptations in the industrially and medically important fungal genus Aspergillus.</title>
        <authorList>
            <person name="de Vries R.P."/>
            <person name="Riley R."/>
            <person name="Wiebenga A."/>
            <person name="Aguilar-Osorio G."/>
            <person name="Amillis S."/>
            <person name="Uchima C.A."/>
            <person name="Anderluh G."/>
            <person name="Asadollahi M."/>
            <person name="Askin M."/>
            <person name="Barry K."/>
            <person name="Battaglia E."/>
            <person name="Bayram O."/>
            <person name="Benocci T."/>
            <person name="Braus-Stromeyer S.A."/>
            <person name="Caldana C."/>
            <person name="Canovas D."/>
            <person name="Cerqueira G.C."/>
            <person name="Chen F."/>
            <person name="Chen W."/>
            <person name="Choi C."/>
            <person name="Clum A."/>
            <person name="Dos Santos R.A."/>
            <person name="Damasio A.R."/>
            <person name="Diallinas G."/>
            <person name="Emri T."/>
            <person name="Fekete E."/>
            <person name="Flipphi M."/>
            <person name="Freyberg S."/>
            <person name="Gallo A."/>
            <person name="Gournas C."/>
            <person name="Habgood R."/>
            <person name="Hainaut M."/>
            <person name="Harispe M.L."/>
            <person name="Henrissat B."/>
            <person name="Hilden K.S."/>
            <person name="Hope R."/>
            <person name="Hossain A."/>
            <person name="Karabika E."/>
            <person name="Karaffa L."/>
            <person name="Karanyi Z."/>
            <person name="Krasevec N."/>
            <person name="Kuo A."/>
            <person name="Kusch H."/>
            <person name="LaButti K."/>
            <person name="Lagendijk E.L."/>
            <person name="Lapidus A."/>
            <person name="Levasseur A."/>
            <person name="Lindquist E."/>
            <person name="Lipzen A."/>
            <person name="Logrieco A.F."/>
            <person name="MacCabe A."/>
            <person name="Maekelae M.R."/>
            <person name="Malavazi I."/>
            <person name="Melin P."/>
            <person name="Meyer V."/>
            <person name="Mielnichuk N."/>
            <person name="Miskei M."/>
            <person name="Molnar A.P."/>
            <person name="Mule G."/>
            <person name="Ngan C.Y."/>
            <person name="Orejas M."/>
            <person name="Orosz E."/>
            <person name="Ouedraogo J.P."/>
            <person name="Overkamp K.M."/>
            <person name="Park H.-S."/>
            <person name="Perrone G."/>
            <person name="Piumi F."/>
            <person name="Punt P.J."/>
            <person name="Ram A.F."/>
            <person name="Ramon A."/>
            <person name="Rauscher S."/>
            <person name="Record E."/>
            <person name="Riano-Pachon D.M."/>
            <person name="Robert V."/>
            <person name="Roehrig J."/>
            <person name="Ruller R."/>
            <person name="Salamov A."/>
            <person name="Salih N.S."/>
            <person name="Samson R.A."/>
            <person name="Sandor E."/>
            <person name="Sanguinetti M."/>
            <person name="Schuetze T."/>
            <person name="Sepcic K."/>
            <person name="Shelest E."/>
            <person name="Sherlock G."/>
            <person name="Sophianopoulou V."/>
            <person name="Squina F.M."/>
            <person name="Sun H."/>
            <person name="Susca A."/>
            <person name="Todd R.B."/>
            <person name="Tsang A."/>
            <person name="Unkles S.E."/>
            <person name="van de Wiele N."/>
            <person name="van Rossen-Uffink D."/>
            <person name="Oliveira J.V."/>
            <person name="Vesth T.C."/>
            <person name="Visser J."/>
            <person name="Yu J.-H."/>
            <person name="Zhou M."/>
            <person name="Andersen M.R."/>
            <person name="Archer D.B."/>
            <person name="Baker S.E."/>
            <person name="Benoit I."/>
            <person name="Brakhage A.A."/>
            <person name="Braus G.H."/>
            <person name="Fischer R."/>
            <person name="Frisvad J.C."/>
            <person name="Goldman G.H."/>
            <person name="Houbraken J."/>
            <person name="Oakley B."/>
            <person name="Pocsi I."/>
            <person name="Scazzocchio C."/>
            <person name="Seiboth B."/>
            <person name="vanKuyk P.A."/>
            <person name="Wortman J."/>
            <person name="Dyer P.S."/>
            <person name="Grigoriev I.V."/>
        </authorList>
    </citation>
    <scope>NUCLEOTIDE SEQUENCE [LARGE SCALE GENOMIC DNA]</scope>
    <source>
        <strain evidence="13">CBS 506.65</strain>
    </source>
</reference>
<evidence type="ECO:0000256" key="1">
    <source>
        <dbReference type="ARBA" id="ARBA00004163"/>
    </source>
</evidence>
<dbReference type="InterPro" id="IPR019150">
    <property type="entry name" value="Vesicle_transport_protein_Use1"/>
</dbReference>
<keyword evidence="4 11" id="KW-0812">Transmembrane</keyword>
<proteinExistence type="inferred from homology"/>
<gene>
    <name evidence="12" type="ORF">ASPZODRAFT_13035</name>
</gene>
<evidence type="ECO:0000313" key="13">
    <source>
        <dbReference type="Proteomes" id="UP000184188"/>
    </source>
</evidence>
<keyword evidence="9 11" id="KW-0472">Membrane</keyword>
<dbReference type="GO" id="GO:0005789">
    <property type="term" value="C:endoplasmic reticulum membrane"/>
    <property type="evidence" value="ECO:0007669"/>
    <property type="project" value="UniProtKB-SubCell"/>
</dbReference>
<dbReference type="OrthoDB" id="3231855at2759"/>